<dbReference type="EMBL" id="WJYN01000002">
    <property type="protein sequence ID" value="MRS98701.1"/>
    <property type="molecule type" value="Genomic_DNA"/>
</dbReference>
<accession>A0A7X2HLK3</accession>
<keyword evidence="1" id="KW-0808">Transferase</keyword>
<evidence type="ECO:0000313" key="1">
    <source>
        <dbReference type="EMBL" id="MRS98701.1"/>
    </source>
</evidence>
<organism evidence="1 2">
    <name type="scientific">Ralstonia pickettii</name>
    <name type="common">Burkholderia pickettii</name>
    <dbReference type="NCBI Taxonomy" id="329"/>
    <lineage>
        <taxon>Bacteria</taxon>
        <taxon>Pseudomonadati</taxon>
        <taxon>Pseudomonadota</taxon>
        <taxon>Betaproteobacteria</taxon>
        <taxon>Burkholderiales</taxon>
        <taxon>Burkholderiaceae</taxon>
        <taxon>Ralstonia</taxon>
    </lineage>
</organism>
<dbReference type="SUPFAM" id="SSF53756">
    <property type="entry name" value="UDP-Glycosyltransferase/glycogen phosphorylase"/>
    <property type="match status" value="1"/>
</dbReference>
<comment type="caution">
    <text evidence="1">The sequence shown here is derived from an EMBL/GenBank/DDBJ whole genome shotgun (WGS) entry which is preliminary data.</text>
</comment>
<reference evidence="1 2" key="1">
    <citation type="submission" date="2019-11" db="EMBL/GenBank/DDBJ databases">
        <title>Phenotypic characterization of an OXA-22 and OXA-60 co-producing Ralstonia pickettii clinical strain.</title>
        <authorList>
            <person name="He F."/>
        </authorList>
    </citation>
    <scope>NUCLEOTIDE SEQUENCE [LARGE SCALE GENOMIC DNA]</scope>
    <source>
        <strain evidence="1 2">PSLESD1</strain>
    </source>
</reference>
<gene>
    <name evidence="1" type="ORF">GJQ57_08505</name>
</gene>
<sequence length="353" mass="38876">MKVAALTSGLNIPSARFRVRQYLPHLRRAGLDVSEYCPRISQGARLPGRLGEVRARYFPPLVVGQVVTNLACRIPGILGSYKADVTWLERCFVPGLDDSSVLLKTPLVLDIDDAIWLYSPLGVGMVSRLTRRADMVLAGNQYLADWCSQFCKNIKIIPTAVDVDRFKPRVIPKAEDAPFVVGWIGTSGNFRFLDMIESALARFFSASPTARFLVVADKRPKLSALPQDQIDFVPWSASKEHLLLQEMDVGLMPIDDTDLSRGKCSFKMLQYMAAGIPVVASPFGMNGEVFSAGNIGYAARTEQDWVDALLQCSHNRGECLSQGRKGRDIIVSQYSTEVVAKNIGAAFSTLISL</sequence>
<dbReference type="AlphaFoldDB" id="A0A7X2HLK3"/>
<proteinExistence type="predicted"/>
<dbReference type="Pfam" id="PF13692">
    <property type="entry name" value="Glyco_trans_1_4"/>
    <property type="match status" value="1"/>
</dbReference>
<dbReference type="RefSeq" id="WP_154206471.1">
    <property type="nucleotide sequence ID" value="NZ_WJYN01000002.1"/>
</dbReference>
<evidence type="ECO:0000313" key="2">
    <source>
        <dbReference type="Proteomes" id="UP000441032"/>
    </source>
</evidence>
<dbReference type="PANTHER" id="PTHR12526">
    <property type="entry name" value="GLYCOSYLTRANSFERASE"/>
    <property type="match status" value="1"/>
</dbReference>
<dbReference type="Gene3D" id="3.40.50.2000">
    <property type="entry name" value="Glycogen Phosphorylase B"/>
    <property type="match status" value="2"/>
</dbReference>
<dbReference type="Proteomes" id="UP000441032">
    <property type="component" value="Unassembled WGS sequence"/>
</dbReference>
<protein>
    <submittedName>
        <fullName evidence="1">Glycosyltransferase</fullName>
    </submittedName>
</protein>
<name>A0A7X2HLK3_RALPI</name>
<dbReference type="GO" id="GO:0016740">
    <property type="term" value="F:transferase activity"/>
    <property type="evidence" value="ECO:0007669"/>
    <property type="project" value="UniProtKB-KW"/>
</dbReference>
<dbReference type="CDD" id="cd03801">
    <property type="entry name" value="GT4_PimA-like"/>
    <property type="match status" value="1"/>
</dbReference>